<name>A0A813L854_POLGL</name>
<dbReference type="PANTHER" id="PTHR13225:SF3">
    <property type="entry name" value="UPF0489 PROTEIN C5ORF22"/>
    <property type="match status" value="1"/>
</dbReference>
<feature type="non-terminal residue" evidence="2">
    <location>
        <position position="517"/>
    </location>
</feature>
<comment type="similarity">
    <text evidence="1">Belongs to the UPF0489 family.</text>
</comment>
<proteinExistence type="inferred from homology"/>
<evidence type="ECO:0000256" key="1">
    <source>
        <dbReference type="ARBA" id="ARBA00007099"/>
    </source>
</evidence>
<dbReference type="Proteomes" id="UP000626109">
    <property type="component" value="Unassembled WGS sequence"/>
</dbReference>
<evidence type="ECO:0000313" key="2">
    <source>
        <dbReference type="EMBL" id="CAE8718841.1"/>
    </source>
</evidence>
<sequence length="517" mass="58535">RCWQWDWKPWGRLSLNVPVCIVDSHGDALFYWSSTHTGQARTVLHLDSHADMMINWSNQIWTSPGPDWLPPSRDELVGRIAQQVDLANFQPSAIFQGLVDSVVWLRSDFPLGQYNGPPPGHYRCLLAMPDYSVQGCDADPIVGDGARPLLASYPVSGESFREYGATIVHESRKEVLRVRQRHVPVERNTLWDSSWACTRPPVEQLSVAFDHSVVTLNQLISEDTGLLEAVRQKLRVDVPGGSDWILDIDLDYFATYSPLLAYIIRKHGWTAQADAEAFSSWAVPLGQLCAHGLEKAAKATLFSPDCQQRTIKQIITLPFSSEGQHVCPFGPEILGIFRAIHAACQIPEEITEGLSILVRRLTHQQRTQWAALQPDDWWWVMQSQGPHHYSSREEISSAARSLEKVLKYFPYPPSLVTIARSMDMYMPEGASDIAEWEVLLLVRRVWPQKDWPKLPEQLQHCGEEDVRQILDNVTFYPTSRPLPGQEPIPMGPRPWPWLPGDVSDLPPVLPASWQVVD</sequence>
<dbReference type="EMBL" id="CAJNNW010033425">
    <property type="protein sequence ID" value="CAE8718841.1"/>
    <property type="molecule type" value="Genomic_DNA"/>
</dbReference>
<dbReference type="PANTHER" id="PTHR13225">
    <property type="entry name" value="MISEXPRESSION SUPPRESSOR OF RAS 6"/>
    <property type="match status" value="1"/>
</dbReference>
<accession>A0A813L854</accession>
<dbReference type="AlphaFoldDB" id="A0A813L854"/>
<comment type="caution">
    <text evidence="2">The sequence shown here is derived from an EMBL/GenBank/DDBJ whole genome shotgun (WGS) entry which is preliminary data.</text>
</comment>
<protein>
    <submittedName>
        <fullName evidence="2">Uncharacterized protein</fullName>
    </submittedName>
</protein>
<organism evidence="2 3">
    <name type="scientific">Polarella glacialis</name>
    <name type="common">Dinoflagellate</name>
    <dbReference type="NCBI Taxonomy" id="89957"/>
    <lineage>
        <taxon>Eukaryota</taxon>
        <taxon>Sar</taxon>
        <taxon>Alveolata</taxon>
        <taxon>Dinophyceae</taxon>
        <taxon>Suessiales</taxon>
        <taxon>Suessiaceae</taxon>
        <taxon>Polarella</taxon>
    </lineage>
</organism>
<evidence type="ECO:0000313" key="3">
    <source>
        <dbReference type="Proteomes" id="UP000626109"/>
    </source>
</evidence>
<gene>
    <name evidence="2" type="ORF">PGLA2088_LOCUS40309</name>
</gene>
<dbReference type="InterPro" id="IPR024131">
    <property type="entry name" value="UPF0489"/>
</dbReference>
<reference evidence="2" key="1">
    <citation type="submission" date="2021-02" db="EMBL/GenBank/DDBJ databases">
        <authorList>
            <person name="Dougan E. K."/>
            <person name="Rhodes N."/>
            <person name="Thang M."/>
            <person name="Chan C."/>
        </authorList>
    </citation>
    <scope>NUCLEOTIDE SEQUENCE</scope>
</reference>